<feature type="domain" description="Polymerase/histidinol phosphatase N-terminal" evidence="1">
    <location>
        <begin position="8"/>
        <end position="76"/>
    </location>
</feature>
<dbReference type="InterPro" id="IPR003141">
    <property type="entry name" value="Pol/His_phosphatase_N"/>
</dbReference>
<dbReference type="GO" id="GO:0035312">
    <property type="term" value="F:5'-3' DNA exonuclease activity"/>
    <property type="evidence" value="ECO:0007669"/>
    <property type="project" value="TreeGrafter"/>
</dbReference>
<organism evidence="2 3">
    <name type="scientific">Irregularibacter muris</name>
    <dbReference type="NCBI Taxonomy" id="1796619"/>
    <lineage>
        <taxon>Bacteria</taxon>
        <taxon>Bacillati</taxon>
        <taxon>Bacillota</taxon>
        <taxon>Clostridia</taxon>
        <taxon>Eubacteriales</taxon>
        <taxon>Eubacteriaceae</taxon>
        <taxon>Irregularibacter</taxon>
    </lineage>
</organism>
<dbReference type="InterPro" id="IPR052018">
    <property type="entry name" value="PHP_domain"/>
</dbReference>
<gene>
    <name evidence="2" type="ORF">NSA47_12960</name>
</gene>
<dbReference type="Gene3D" id="3.20.20.140">
    <property type="entry name" value="Metal-dependent hydrolases"/>
    <property type="match status" value="1"/>
</dbReference>
<proteinExistence type="predicted"/>
<dbReference type="SMART" id="SM00481">
    <property type="entry name" value="POLIIIAc"/>
    <property type="match status" value="1"/>
</dbReference>
<dbReference type="PANTHER" id="PTHR42924">
    <property type="entry name" value="EXONUCLEASE"/>
    <property type="match status" value="1"/>
</dbReference>
<dbReference type="EMBL" id="JANKAS010000015">
    <property type="protein sequence ID" value="MCR1899882.1"/>
    <property type="molecule type" value="Genomic_DNA"/>
</dbReference>
<evidence type="ECO:0000313" key="3">
    <source>
        <dbReference type="Proteomes" id="UP001205748"/>
    </source>
</evidence>
<reference evidence="2" key="1">
    <citation type="submission" date="2022-07" db="EMBL/GenBank/DDBJ databases">
        <title>Enhanced cultured diversity of the mouse gut microbiota enables custom-made synthetic communities.</title>
        <authorList>
            <person name="Afrizal A."/>
        </authorList>
    </citation>
    <scope>NUCLEOTIDE SEQUENCE</scope>
    <source>
        <strain evidence="2">DSM 28593</strain>
    </source>
</reference>
<dbReference type="Proteomes" id="UP001205748">
    <property type="component" value="Unassembled WGS sequence"/>
</dbReference>
<dbReference type="CDD" id="cd07432">
    <property type="entry name" value="PHP_HisPPase"/>
    <property type="match status" value="1"/>
</dbReference>
<dbReference type="GO" id="GO:0004534">
    <property type="term" value="F:5'-3' RNA exonuclease activity"/>
    <property type="evidence" value="ECO:0007669"/>
    <property type="project" value="TreeGrafter"/>
</dbReference>
<evidence type="ECO:0000313" key="2">
    <source>
        <dbReference type="EMBL" id="MCR1899882.1"/>
    </source>
</evidence>
<evidence type="ECO:0000259" key="1">
    <source>
        <dbReference type="SMART" id="SM00481"/>
    </source>
</evidence>
<dbReference type="Pfam" id="PF02811">
    <property type="entry name" value="PHP"/>
    <property type="match status" value="1"/>
</dbReference>
<keyword evidence="3" id="KW-1185">Reference proteome</keyword>
<accession>A0AAE3L0G4</accession>
<dbReference type="InterPro" id="IPR016195">
    <property type="entry name" value="Pol/histidinol_Pase-like"/>
</dbReference>
<dbReference type="InterPro" id="IPR004013">
    <property type="entry name" value="PHP_dom"/>
</dbReference>
<dbReference type="SUPFAM" id="SSF89550">
    <property type="entry name" value="PHP domain-like"/>
    <property type="match status" value="1"/>
</dbReference>
<protein>
    <submittedName>
        <fullName evidence="2">PHP domain-containing protein</fullName>
    </submittedName>
</protein>
<dbReference type="AlphaFoldDB" id="A0AAE3L0G4"/>
<sequence length="240" mass="27388">MKKVQWAYDLHIHSALSPCGDNDMTPNNIINMARLKGLDIIAVTDHNSTKNLPALFKIGEKQDLLIVPGIEVTTKEEVHILCYFLTLEDALKFDDDISKYLPSISNDNELFGEQLILNEKDKVVGEIKNLLISALDLSVDEIFLLVQEKKGIAIPAHVDKTSFSMISNLGFIPPHLPISTLEVSRKVHMNQKEMKKSWKLLKDYHFIQSSDAHYLGDILERQSFIALEHLNIRELFHTMR</sequence>
<dbReference type="RefSeq" id="WP_257532656.1">
    <property type="nucleotide sequence ID" value="NZ_JANKAS010000015.1"/>
</dbReference>
<name>A0AAE3L0G4_9FIRM</name>
<comment type="caution">
    <text evidence="2">The sequence shown here is derived from an EMBL/GenBank/DDBJ whole genome shotgun (WGS) entry which is preliminary data.</text>
</comment>
<dbReference type="PANTHER" id="PTHR42924:SF3">
    <property type="entry name" value="POLYMERASE_HISTIDINOL PHOSPHATASE N-TERMINAL DOMAIN-CONTAINING PROTEIN"/>
    <property type="match status" value="1"/>
</dbReference>